<keyword evidence="2" id="KW-1185">Reference proteome</keyword>
<name>A0A1X1UMC4_9MYCO</name>
<dbReference type="EMBL" id="LQOW01000028">
    <property type="protein sequence ID" value="ORV57819.1"/>
    <property type="molecule type" value="Genomic_DNA"/>
</dbReference>
<dbReference type="Proteomes" id="UP000194000">
    <property type="component" value="Unassembled WGS sequence"/>
</dbReference>
<accession>A0A1X1UMC4</accession>
<dbReference type="AlphaFoldDB" id="A0A1X1UMC4"/>
<protein>
    <submittedName>
        <fullName evidence="1">Uncharacterized protein</fullName>
    </submittedName>
</protein>
<reference evidence="1 2" key="1">
    <citation type="submission" date="2016-01" db="EMBL/GenBank/DDBJ databases">
        <title>The new phylogeny of the genus Mycobacterium.</title>
        <authorList>
            <person name="Tarcisio F."/>
            <person name="Conor M."/>
            <person name="Antonella G."/>
            <person name="Elisabetta G."/>
            <person name="Giulia F.S."/>
            <person name="Sara T."/>
            <person name="Anna F."/>
            <person name="Clotilde B."/>
            <person name="Roberto B."/>
            <person name="Veronica D.S."/>
            <person name="Fabio R."/>
            <person name="Monica P."/>
            <person name="Olivier J."/>
            <person name="Enrico T."/>
            <person name="Nicola S."/>
        </authorList>
    </citation>
    <scope>NUCLEOTIDE SEQUENCE [LARGE SCALE GENOMIC DNA]</scope>
    <source>
        <strain evidence="1 2">DSM 45731</strain>
    </source>
</reference>
<organism evidence="1 2">
    <name type="scientific">Mycobacterium fragae</name>
    <dbReference type="NCBI Taxonomy" id="1260918"/>
    <lineage>
        <taxon>Bacteria</taxon>
        <taxon>Bacillati</taxon>
        <taxon>Actinomycetota</taxon>
        <taxon>Actinomycetes</taxon>
        <taxon>Mycobacteriales</taxon>
        <taxon>Mycobacteriaceae</taxon>
        <taxon>Mycobacterium</taxon>
    </lineage>
</organism>
<evidence type="ECO:0000313" key="2">
    <source>
        <dbReference type="Proteomes" id="UP000194000"/>
    </source>
</evidence>
<sequence>MARQHDFLNSLDTFCATAKTFADRVEGAAAFWKGQARMAAYNTGIDLHGRLKDVHAWGMTLVQNVGQNVSVMHNSDLDSAQSFNALGGGDTAIST</sequence>
<comment type="caution">
    <text evidence="1">The sequence shown here is derived from an EMBL/GenBank/DDBJ whole genome shotgun (WGS) entry which is preliminary data.</text>
</comment>
<dbReference type="STRING" id="1260918.AWC06_20970"/>
<gene>
    <name evidence="1" type="ORF">AWC06_20970</name>
</gene>
<proteinExistence type="predicted"/>
<evidence type="ECO:0000313" key="1">
    <source>
        <dbReference type="EMBL" id="ORV57819.1"/>
    </source>
</evidence>